<dbReference type="Gene3D" id="1.20.1540.10">
    <property type="entry name" value="Rhomboid-like"/>
    <property type="match status" value="1"/>
</dbReference>
<evidence type="ECO:0000256" key="3">
    <source>
        <dbReference type="ARBA" id="ARBA00022989"/>
    </source>
</evidence>
<evidence type="ECO:0000256" key="6">
    <source>
        <dbReference type="SAM" id="Phobius"/>
    </source>
</evidence>
<evidence type="ECO:0000256" key="2">
    <source>
        <dbReference type="ARBA" id="ARBA00022692"/>
    </source>
</evidence>
<name>M2R7W8_CERS8</name>
<keyword evidence="3 6" id="KW-1133">Transmembrane helix</keyword>
<feature type="transmembrane region" description="Helical" evidence="6">
    <location>
        <begin position="116"/>
        <end position="136"/>
    </location>
</feature>
<dbReference type="SMART" id="SM00546">
    <property type="entry name" value="CUE"/>
    <property type="match status" value="1"/>
</dbReference>
<evidence type="ECO:0000313" key="8">
    <source>
        <dbReference type="EMBL" id="EMD40510.1"/>
    </source>
</evidence>
<keyword evidence="9" id="KW-1185">Reference proteome</keyword>
<feature type="domain" description="CUE" evidence="7">
    <location>
        <begin position="315"/>
        <end position="357"/>
    </location>
</feature>
<feature type="region of interest" description="Disordered" evidence="5">
    <location>
        <begin position="226"/>
        <end position="288"/>
    </location>
</feature>
<sequence length="357" mass="39606">MSFEYASVTKGLMLGIAITSITAGLFDVKYYLHLQLVPHLSKYHQYWRLFTWQTACSNSSDLFLCELLLYSVGVHVERAFGSIKFASFILVTALMSIISTFLSLLFIHAFPRGGSIFNSIPCGPFAIMFSLMYQYSRVVPPAYHFKVFGVDLTDKIWTYAIAVQLAISQTPTTLLPALIGLLSGYLYRSDFLQLKSWRFSHGAVLFAEHWVKPLLGEGRAIRRTNRVLPDSSRSRRRRDNATPALDEDEVVTTSRRRGARTTAAGSNTDAQDTDATQNNNSQDEQGTGGVMRQLMSELRGGTRPNASGEGTVRAPSESEIQILTAMFPDVGREVILGVLQRSSNIEAAAETLLRGQT</sequence>
<evidence type="ECO:0000256" key="1">
    <source>
        <dbReference type="ARBA" id="ARBA00004141"/>
    </source>
</evidence>
<evidence type="ECO:0000256" key="4">
    <source>
        <dbReference type="ARBA" id="ARBA00023136"/>
    </source>
</evidence>
<dbReference type="GO" id="GO:0016020">
    <property type="term" value="C:membrane"/>
    <property type="evidence" value="ECO:0007669"/>
    <property type="project" value="UniProtKB-SubCell"/>
</dbReference>
<dbReference type="Pfam" id="PF02845">
    <property type="entry name" value="CUE"/>
    <property type="match status" value="1"/>
</dbReference>
<dbReference type="PROSITE" id="PS51140">
    <property type="entry name" value="CUE"/>
    <property type="match status" value="1"/>
</dbReference>
<dbReference type="EMBL" id="KB445792">
    <property type="protein sequence ID" value="EMD40510.1"/>
    <property type="molecule type" value="Genomic_DNA"/>
</dbReference>
<accession>M2R7W8</accession>
<dbReference type="InterPro" id="IPR022764">
    <property type="entry name" value="Peptidase_S54_rhomboid_dom"/>
</dbReference>
<keyword evidence="4 6" id="KW-0472">Membrane</keyword>
<evidence type="ECO:0000313" key="9">
    <source>
        <dbReference type="Proteomes" id="UP000016930"/>
    </source>
</evidence>
<evidence type="ECO:0000256" key="5">
    <source>
        <dbReference type="SAM" id="MobiDB-lite"/>
    </source>
</evidence>
<dbReference type="AlphaFoldDB" id="M2R7W8"/>
<protein>
    <recommendedName>
        <fullName evidence="7">CUE domain-containing protein</fullName>
    </recommendedName>
</protein>
<proteinExistence type="predicted"/>
<reference evidence="8 9" key="1">
    <citation type="journal article" date="2012" name="Proc. Natl. Acad. Sci. U.S.A.">
        <title>Comparative genomics of Ceriporiopsis subvermispora and Phanerochaete chrysosporium provide insight into selective ligninolysis.</title>
        <authorList>
            <person name="Fernandez-Fueyo E."/>
            <person name="Ruiz-Duenas F.J."/>
            <person name="Ferreira P."/>
            <person name="Floudas D."/>
            <person name="Hibbett D.S."/>
            <person name="Canessa P."/>
            <person name="Larrondo L.F."/>
            <person name="James T.Y."/>
            <person name="Seelenfreund D."/>
            <person name="Lobos S."/>
            <person name="Polanco R."/>
            <person name="Tello M."/>
            <person name="Honda Y."/>
            <person name="Watanabe T."/>
            <person name="Watanabe T."/>
            <person name="Ryu J.S."/>
            <person name="Kubicek C.P."/>
            <person name="Schmoll M."/>
            <person name="Gaskell J."/>
            <person name="Hammel K.E."/>
            <person name="St John F.J."/>
            <person name="Vanden Wymelenberg A."/>
            <person name="Sabat G."/>
            <person name="Splinter BonDurant S."/>
            <person name="Syed K."/>
            <person name="Yadav J.S."/>
            <person name="Doddapaneni H."/>
            <person name="Subramanian V."/>
            <person name="Lavin J.L."/>
            <person name="Oguiza J.A."/>
            <person name="Perez G."/>
            <person name="Pisabarro A.G."/>
            <person name="Ramirez L."/>
            <person name="Santoyo F."/>
            <person name="Master E."/>
            <person name="Coutinho P.M."/>
            <person name="Henrissat B."/>
            <person name="Lombard V."/>
            <person name="Magnuson J.K."/>
            <person name="Kuees U."/>
            <person name="Hori C."/>
            <person name="Igarashi K."/>
            <person name="Samejima M."/>
            <person name="Held B.W."/>
            <person name="Barry K.W."/>
            <person name="LaButti K.M."/>
            <person name="Lapidus A."/>
            <person name="Lindquist E.A."/>
            <person name="Lucas S.M."/>
            <person name="Riley R."/>
            <person name="Salamov A.A."/>
            <person name="Hoffmeister D."/>
            <person name="Schwenk D."/>
            <person name="Hadar Y."/>
            <person name="Yarden O."/>
            <person name="de Vries R.P."/>
            <person name="Wiebenga A."/>
            <person name="Stenlid J."/>
            <person name="Eastwood D."/>
            <person name="Grigoriev I.V."/>
            <person name="Berka R.M."/>
            <person name="Blanchette R.A."/>
            <person name="Kersten P."/>
            <person name="Martinez A.T."/>
            <person name="Vicuna R."/>
            <person name="Cullen D."/>
        </authorList>
    </citation>
    <scope>NUCLEOTIDE SEQUENCE [LARGE SCALE GENOMIC DNA]</scope>
    <source>
        <strain evidence="8 9">B</strain>
    </source>
</reference>
<organism evidence="8 9">
    <name type="scientific">Ceriporiopsis subvermispora (strain B)</name>
    <name type="common">White-rot fungus</name>
    <name type="synonym">Gelatoporia subvermispora</name>
    <dbReference type="NCBI Taxonomy" id="914234"/>
    <lineage>
        <taxon>Eukaryota</taxon>
        <taxon>Fungi</taxon>
        <taxon>Dikarya</taxon>
        <taxon>Basidiomycota</taxon>
        <taxon>Agaricomycotina</taxon>
        <taxon>Agaricomycetes</taxon>
        <taxon>Polyporales</taxon>
        <taxon>Gelatoporiaceae</taxon>
        <taxon>Gelatoporia</taxon>
    </lineage>
</organism>
<feature type="transmembrane region" description="Helical" evidence="6">
    <location>
        <begin position="12"/>
        <end position="32"/>
    </location>
</feature>
<dbReference type="Proteomes" id="UP000016930">
    <property type="component" value="Unassembled WGS sequence"/>
</dbReference>
<dbReference type="PANTHER" id="PTHR43066">
    <property type="entry name" value="RHOMBOID-RELATED PROTEIN"/>
    <property type="match status" value="1"/>
</dbReference>
<dbReference type="InterPro" id="IPR003892">
    <property type="entry name" value="CUE"/>
</dbReference>
<dbReference type="PANTHER" id="PTHR43066:SF21">
    <property type="entry name" value="UBIQUITIN-ASSOCIATED DOMAIN-CONTAINING PROTEIN 2"/>
    <property type="match status" value="1"/>
</dbReference>
<dbReference type="InterPro" id="IPR035952">
    <property type="entry name" value="Rhomboid-like_sf"/>
</dbReference>
<comment type="subcellular location">
    <subcellularLocation>
        <location evidence="1">Membrane</location>
        <topology evidence="1">Multi-pass membrane protein</topology>
    </subcellularLocation>
</comment>
<gene>
    <name evidence="8" type="ORF">CERSUDRAFT_111107</name>
</gene>
<dbReference type="Pfam" id="PF01694">
    <property type="entry name" value="Rhomboid"/>
    <property type="match status" value="1"/>
</dbReference>
<dbReference type="HOGENOM" id="CLU_057574_2_0_1"/>
<evidence type="ECO:0000259" key="7">
    <source>
        <dbReference type="PROSITE" id="PS51140"/>
    </source>
</evidence>
<dbReference type="GO" id="GO:0043130">
    <property type="term" value="F:ubiquitin binding"/>
    <property type="evidence" value="ECO:0007669"/>
    <property type="project" value="InterPro"/>
</dbReference>
<dbReference type="CDD" id="cd14279">
    <property type="entry name" value="CUE"/>
    <property type="match status" value="1"/>
</dbReference>
<feature type="transmembrane region" description="Helical" evidence="6">
    <location>
        <begin position="85"/>
        <end position="107"/>
    </location>
</feature>
<keyword evidence="2 6" id="KW-0812">Transmembrane</keyword>
<dbReference type="GO" id="GO:0004252">
    <property type="term" value="F:serine-type endopeptidase activity"/>
    <property type="evidence" value="ECO:0007669"/>
    <property type="project" value="InterPro"/>
</dbReference>
<dbReference type="OrthoDB" id="272778at2759"/>
<feature type="transmembrane region" description="Helical" evidence="6">
    <location>
        <begin position="156"/>
        <end position="187"/>
    </location>
</feature>
<dbReference type="SUPFAM" id="SSF144091">
    <property type="entry name" value="Rhomboid-like"/>
    <property type="match status" value="1"/>
</dbReference>
<dbReference type="STRING" id="914234.M2R7W8"/>
<feature type="compositionally biased region" description="Polar residues" evidence="5">
    <location>
        <begin position="267"/>
        <end position="285"/>
    </location>
</feature>